<dbReference type="EMBL" id="CAQQ02069945">
    <property type="status" value="NOT_ANNOTATED_CDS"/>
    <property type="molecule type" value="Genomic_DNA"/>
</dbReference>
<proteinExistence type="predicted"/>
<evidence type="ECO:0000313" key="2">
    <source>
        <dbReference type="EnsemblMetazoa" id="MESCA002279-PA"/>
    </source>
</evidence>
<reference evidence="2" key="2">
    <citation type="submission" date="2015-06" db="UniProtKB">
        <authorList>
            <consortium name="EnsemblMetazoa"/>
        </authorList>
    </citation>
    <scope>IDENTIFICATION</scope>
</reference>
<reference evidence="3" key="1">
    <citation type="submission" date="2013-02" db="EMBL/GenBank/DDBJ databases">
        <authorList>
            <person name="Hughes D."/>
        </authorList>
    </citation>
    <scope>NUCLEOTIDE SEQUENCE</scope>
    <source>
        <strain>Durham</strain>
        <strain evidence="3">NC isolate 2 -- Noor lab</strain>
    </source>
</reference>
<feature type="signal peptide" evidence="1">
    <location>
        <begin position="1"/>
        <end position="22"/>
    </location>
</feature>
<sequence length="100" mass="11478">MKLVIHGATKMVLLVMVEKVLSTTVNLDCEGREYFFKRETKRNLRKGSFLPQTIFGGSEATGNLSCEAKVIFLRRGAKRSLCKKSVLPQNYLQKVRIFYF</sequence>
<dbReference type="HOGENOM" id="CLU_2309186_0_0_1"/>
<evidence type="ECO:0008006" key="4">
    <source>
        <dbReference type="Google" id="ProtNLM"/>
    </source>
</evidence>
<dbReference type="EMBL" id="CAQQ02069946">
    <property type="status" value="NOT_ANNOTATED_CDS"/>
    <property type="molecule type" value="Genomic_DNA"/>
</dbReference>
<keyword evidence="1" id="KW-0732">Signal</keyword>
<dbReference type="EMBL" id="CAQQ02069947">
    <property type="status" value="NOT_ANNOTATED_CDS"/>
    <property type="molecule type" value="Genomic_DNA"/>
</dbReference>
<organism evidence="2 3">
    <name type="scientific">Megaselia scalaris</name>
    <name type="common">Humpbacked fly</name>
    <name type="synonym">Phora scalaris</name>
    <dbReference type="NCBI Taxonomy" id="36166"/>
    <lineage>
        <taxon>Eukaryota</taxon>
        <taxon>Metazoa</taxon>
        <taxon>Ecdysozoa</taxon>
        <taxon>Arthropoda</taxon>
        <taxon>Hexapoda</taxon>
        <taxon>Insecta</taxon>
        <taxon>Pterygota</taxon>
        <taxon>Neoptera</taxon>
        <taxon>Endopterygota</taxon>
        <taxon>Diptera</taxon>
        <taxon>Brachycera</taxon>
        <taxon>Muscomorpha</taxon>
        <taxon>Platypezoidea</taxon>
        <taxon>Phoridae</taxon>
        <taxon>Megaseliini</taxon>
        <taxon>Megaselia</taxon>
    </lineage>
</organism>
<evidence type="ECO:0000256" key="1">
    <source>
        <dbReference type="SAM" id="SignalP"/>
    </source>
</evidence>
<dbReference type="EnsemblMetazoa" id="MESCA002279-RA">
    <property type="protein sequence ID" value="MESCA002279-PA"/>
    <property type="gene ID" value="MESCA002279"/>
</dbReference>
<accession>T1GFX7</accession>
<dbReference type="EMBL" id="CAQQ02069944">
    <property type="status" value="NOT_ANNOTATED_CDS"/>
    <property type="molecule type" value="Genomic_DNA"/>
</dbReference>
<dbReference type="AlphaFoldDB" id="T1GFX7"/>
<protein>
    <recommendedName>
        <fullName evidence="4">Secreted protein</fullName>
    </recommendedName>
</protein>
<evidence type="ECO:0000313" key="3">
    <source>
        <dbReference type="Proteomes" id="UP000015102"/>
    </source>
</evidence>
<feature type="chain" id="PRO_5004588262" description="Secreted protein" evidence="1">
    <location>
        <begin position="23"/>
        <end position="100"/>
    </location>
</feature>
<name>T1GFX7_MEGSC</name>
<keyword evidence="3" id="KW-1185">Reference proteome</keyword>
<dbReference type="Proteomes" id="UP000015102">
    <property type="component" value="Unassembled WGS sequence"/>
</dbReference>